<organism evidence="1 2">
    <name type="scientific">Candidatus Desantisbacteria bacterium CG_4_10_14_0_8_um_filter_48_22</name>
    <dbReference type="NCBI Taxonomy" id="1974543"/>
    <lineage>
        <taxon>Bacteria</taxon>
        <taxon>Candidatus Desantisiibacteriota</taxon>
    </lineage>
</organism>
<dbReference type="Gene3D" id="3.20.20.150">
    <property type="entry name" value="Divalent-metal-dependent TIM barrel enzymes"/>
    <property type="match status" value="1"/>
</dbReference>
<dbReference type="InterPro" id="IPR036237">
    <property type="entry name" value="Xyl_isomerase-like_sf"/>
</dbReference>
<sequence length="306" mass="35399">MATKLHLGINLAFAKKRWPQPREWLWVVNKIGVKYVEFCSDLLDPLMISEPTRTEIAKKTLKECKEDGVVIYDYYTGTITHCVNLLGDARPGVRKDGEHWCKEAIEVAVAMGASGMGGHLDNIPYRNLMRPREKDFLMQCVYKSFMMLAEECRKKGLKFLMLEQMYVPSEKPYTLDEAQEYYDKFNKDSAVPVYLTVDVGHACCHNFPHSDKDTDPYEWLRRFAKVSPVIHLQQTNAKESHHWPFTKIHNQLGIINPDKVIEAIEASGSKENYLMLEIFHPLSASEKQIISDLSESVQYWRKYVSD</sequence>
<dbReference type="AlphaFoldDB" id="A0A2M7SEG2"/>
<proteinExistence type="predicted"/>
<dbReference type="EMBL" id="PFMR01000077">
    <property type="protein sequence ID" value="PIZ17860.1"/>
    <property type="molecule type" value="Genomic_DNA"/>
</dbReference>
<accession>A0A2M7SEG2</accession>
<gene>
    <name evidence="1" type="ORF">COY52_02395</name>
</gene>
<evidence type="ECO:0000313" key="2">
    <source>
        <dbReference type="Proteomes" id="UP000229307"/>
    </source>
</evidence>
<protein>
    <recommendedName>
        <fullName evidence="3">Xylose isomerase-like TIM barrel domain-containing protein</fullName>
    </recommendedName>
</protein>
<dbReference type="Proteomes" id="UP000229307">
    <property type="component" value="Unassembled WGS sequence"/>
</dbReference>
<name>A0A2M7SEG2_9BACT</name>
<dbReference type="SUPFAM" id="SSF51658">
    <property type="entry name" value="Xylose isomerase-like"/>
    <property type="match status" value="1"/>
</dbReference>
<evidence type="ECO:0000313" key="1">
    <source>
        <dbReference type="EMBL" id="PIZ17860.1"/>
    </source>
</evidence>
<reference evidence="2" key="1">
    <citation type="submission" date="2017-09" db="EMBL/GenBank/DDBJ databases">
        <title>Depth-based differentiation of microbial function through sediment-hosted aquifers and enrichment of novel symbionts in the deep terrestrial subsurface.</title>
        <authorList>
            <person name="Probst A.J."/>
            <person name="Ladd B."/>
            <person name="Jarett J.K."/>
            <person name="Geller-Mcgrath D.E."/>
            <person name="Sieber C.M.K."/>
            <person name="Emerson J.B."/>
            <person name="Anantharaman K."/>
            <person name="Thomas B.C."/>
            <person name="Malmstrom R."/>
            <person name="Stieglmeier M."/>
            <person name="Klingl A."/>
            <person name="Woyke T."/>
            <person name="Ryan C.M."/>
            <person name="Banfield J.F."/>
        </authorList>
    </citation>
    <scope>NUCLEOTIDE SEQUENCE [LARGE SCALE GENOMIC DNA]</scope>
</reference>
<comment type="caution">
    <text evidence="1">The sequence shown here is derived from an EMBL/GenBank/DDBJ whole genome shotgun (WGS) entry which is preliminary data.</text>
</comment>
<evidence type="ECO:0008006" key="3">
    <source>
        <dbReference type="Google" id="ProtNLM"/>
    </source>
</evidence>